<feature type="region of interest" description="Disordered" evidence="1">
    <location>
        <begin position="1"/>
        <end position="34"/>
    </location>
</feature>
<feature type="compositionally biased region" description="Low complexity" evidence="1">
    <location>
        <begin position="82"/>
        <end position="97"/>
    </location>
</feature>
<feature type="compositionally biased region" description="Polar residues" evidence="1">
    <location>
        <begin position="106"/>
        <end position="123"/>
    </location>
</feature>
<accession>H0EL51</accession>
<evidence type="ECO:0000313" key="3">
    <source>
        <dbReference type="EMBL" id="EHL00680.1"/>
    </source>
</evidence>
<feature type="compositionally biased region" description="Polar residues" evidence="1">
    <location>
        <begin position="60"/>
        <end position="81"/>
    </location>
</feature>
<proteinExistence type="predicted"/>
<evidence type="ECO:0000259" key="2">
    <source>
        <dbReference type="Pfam" id="PF11976"/>
    </source>
</evidence>
<sequence>MSGNDENGSPGAQEKPEGTGQSEHLNIKVTDNNNEVFFKIKRTTALKKLMDAFCDRQGKAPSSSGNPLETTLTKLSLNPTPSKSSSSFAKKQKAAPADSWEEEAETSGSDTEGPLSPQQSNDYPSAPPPTPISPSHSRNQGFENPYGYTDGASERTEGRNARSDGRRPEKTDAVAKRLIAGALGVRAPKRTEEQKAYDKAAREKETKRREKEKADAAKAELEKEKAKAAVWED</sequence>
<dbReference type="HOGENOM" id="CLU_087700_1_0_1"/>
<dbReference type="InterPro" id="IPR022617">
    <property type="entry name" value="Rad60/SUMO-like_dom"/>
</dbReference>
<dbReference type="OrthoDB" id="442921at2759"/>
<dbReference type="Pfam" id="PF11976">
    <property type="entry name" value="Rad60-SLD"/>
    <property type="match status" value="1"/>
</dbReference>
<feature type="compositionally biased region" description="Basic and acidic residues" evidence="1">
    <location>
        <begin position="189"/>
        <end position="227"/>
    </location>
</feature>
<dbReference type="EMBL" id="AGUE01000074">
    <property type="protein sequence ID" value="EHL00680.1"/>
    <property type="molecule type" value="Genomic_DNA"/>
</dbReference>
<dbReference type="Proteomes" id="UP000005446">
    <property type="component" value="Unassembled WGS sequence"/>
</dbReference>
<name>H0EL51_GLAL7</name>
<organism evidence="3 4">
    <name type="scientific">Glarea lozoyensis (strain ATCC 74030 / MF5533)</name>
    <dbReference type="NCBI Taxonomy" id="1104152"/>
    <lineage>
        <taxon>Eukaryota</taxon>
        <taxon>Fungi</taxon>
        <taxon>Dikarya</taxon>
        <taxon>Ascomycota</taxon>
        <taxon>Pezizomycotina</taxon>
        <taxon>Leotiomycetes</taxon>
        <taxon>Helotiales</taxon>
        <taxon>Helotiaceae</taxon>
        <taxon>Glarea</taxon>
    </lineage>
</organism>
<comment type="caution">
    <text evidence="3">The sequence shown here is derived from an EMBL/GenBank/DDBJ whole genome shotgun (WGS) entry which is preliminary data.</text>
</comment>
<evidence type="ECO:0000313" key="4">
    <source>
        <dbReference type="Proteomes" id="UP000005446"/>
    </source>
</evidence>
<feature type="region of interest" description="Disordered" evidence="1">
    <location>
        <begin position="56"/>
        <end position="233"/>
    </location>
</feature>
<feature type="compositionally biased region" description="Polar residues" evidence="1">
    <location>
        <begin position="19"/>
        <end position="34"/>
    </location>
</feature>
<feature type="compositionally biased region" description="Basic and acidic residues" evidence="1">
    <location>
        <begin position="152"/>
        <end position="175"/>
    </location>
</feature>
<protein>
    <submittedName>
        <fullName evidence="3">Putative Ubiquitin-like protein SMT3</fullName>
    </submittedName>
</protein>
<gene>
    <name evidence="3" type="ORF">M7I_3309</name>
</gene>
<dbReference type="InterPro" id="IPR029071">
    <property type="entry name" value="Ubiquitin-like_domsf"/>
</dbReference>
<dbReference type="AlphaFoldDB" id="H0EL51"/>
<evidence type="ECO:0000256" key="1">
    <source>
        <dbReference type="SAM" id="MobiDB-lite"/>
    </source>
</evidence>
<reference evidence="3 4" key="1">
    <citation type="journal article" date="2012" name="Eukaryot. Cell">
        <title>Genome sequence of the fungus Glarea lozoyensis: the first genome sequence of a species from the Helotiaceae family.</title>
        <authorList>
            <person name="Youssar L."/>
            <person name="Gruening B.A."/>
            <person name="Erxleben A."/>
            <person name="Guenther S."/>
            <person name="Huettel W."/>
        </authorList>
    </citation>
    <scope>NUCLEOTIDE SEQUENCE [LARGE SCALE GENOMIC DNA]</scope>
    <source>
        <strain evidence="4">ATCC 74030 / MF5533</strain>
    </source>
</reference>
<dbReference type="Gene3D" id="3.10.20.90">
    <property type="entry name" value="Phosphatidylinositol 3-kinase Catalytic Subunit, Chain A, domain 1"/>
    <property type="match status" value="1"/>
</dbReference>
<feature type="domain" description="Rad60/SUMO-like" evidence="2">
    <location>
        <begin position="28"/>
        <end position="62"/>
    </location>
</feature>
<keyword evidence="4" id="KW-1185">Reference proteome</keyword>
<dbReference type="SUPFAM" id="SSF54236">
    <property type="entry name" value="Ubiquitin-like"/>
    <property type="match status" value="1"/>
</dbReference>
<dbReference type="PANTHER" id="PTHR10562">
    <property type="entry name" value="SMALL UBIQUITIN-RELATED MODIFIER"/>
    <property type="match status" value="1"/>
</dbReference>
<dbReference type="InParanoid" id="H0EL51"/>